<organism evidence="8 9">
    <name type="scientific">Nocardia vermiculata</name>
    <dbReference type="NCBI Taxonomy" id="257274"/>
    <lineage>
        <taxon>Bacteria</taxon>
        <taxon>Bacillati</taxon>
        <taxon>Actinomycetota</taxon>
        <taxon>Actinomycetes</taxon>
        <taxon>Mycobacteriales</taxon>
        <taxon>Nocardiaceae</taxon>
        <taxon>Nocardia</taxon>
    </lineage>
</organism>
<name>A0A846Y4R7_9NOCA</name>
<keyword evidence="1" id="KW-0001">2Fe-2S</keyword>
<keyword evidence="5" id="KW-0411">Iron-sulfur</keyword>
<evidence type="ECO:0000313" key="8">
    <source>
        <dbReference type="EMBL" id="NKY52268.1"/>
    </source>
</evidence>
<dbReference type="RefSeq" id="WP_067876249.1">
    <property type="nucleotide sequence ID" value="NZ_JAAXOP010000010.1"/>
</dbReference>
<comment type="caution">
    <text evidence="8">The sequence shown here is derived from an EMBL/GenBank/DDBJ whole genome shotgun (WGS) entry which is preliminary data.</text>
</comment>
<dbReference type="EMBL" id="JAAXOP010000010">
    <property type="protein sequence ID" value="NKY52268.1"/>
    <property type="molecule type" value="Genomic_DNA"/>
</dbReference>
<evidence type="ECO:0000256" key="3">
    <source>
        <dbReference type="ARBA" id="ARBA00023002"/>
    </source>
</evidence>
<evidence type="ECO:0000259" key="7">
    <source>
        <dbReference type="PROSITE" id="PS51296"/>
    </source>
</evidence>
<evidence type="ECO:0000256" key="5">
    <source>
        <dbReference type="ARBA" id="ARBA00023014"/>
    </source>
</evidence>
<dbReference type="InterPro" id="IPR017941">
    <property type="entry name" value="Rieske_2Fe-2S"/>
</dbReference>
<dbReference type="InterPro" id="IPR050584">
    <property type="entry name" value="Cholesterol_7-desaturase"/>
</dbReference>
<dbReference type="PANTHER" id="PTHR21266:SF60">
    <property type="entry name" value="3-KETOSTEROID-9-ALPHA-MONOOXYGENASE, OXYGENASE COMPONENT"/>
    <property type="match status" value="1"/>
</dbReference>
<evidence type="ECO:0000256" key="1">
    <source>
        <dbReference type="ARBA" id="ARBA00022714"/>
    </source>
</evidence>
<dbReference type="Pfam" id="PF19299">
    <property type="entry name" value="DUF5914"/>
    <property type="match status" value="1"/>
</dbReference>
<dbReference type="Proteomes" id="UP000565711">
    <property type="component" value="Unassembled WGS sequence"/>
</dbReference>
<dbReference type="GO" id="GO:0016705">
    <property type="term" value="F:oxidoreductase activity, acting on paired donors, with incorporation or reduction of molecular oxygen"/>
    <property type="evidence" value="ECO:0007669"/>
    <property type="project" value="UniProtKB-ARBA"/>
</dbReference>
<dbReference type="GO" id="GO:0046872">
    <property type="term" value="F:metal ion binding"/>
    <property type="evidence" value="ECO:0007669"/>
    <property type="project" value="UniProtKB-KW"/>
</dbReference>
<dbReference type="PROSITE" id="PS51296">
    <property type="entry name" value="RIESKE"/>
    <property type="match status" value="1"/>
</dbReference>
<feature type="domain" description="Rieske" evidence="7">
    <location>
        <begin position="44"/>
        <end position="133"/>
    </location>
</feature>
<dbReference type="SUPFAM" id="SSF50022">
    <property type="entry name" value="ISP domain"/>
    <property type="match status" value="1"/>
</dbReference>
<dbReference type="Gene3D" id="2.102.10.10">
    <property type="entry name" value="Rieske [2Fe-2S] iron-sulphur domain"/>
    <property type="match status" value="1"/>
</dbReference>
<dbReference type="GO" id="GO:0004497">
    <property type="term" value="F:monooxygenase activity"/>
    <property type="evidence" value="ECO:0007669"/>
    <property type="project" value="UniProtKB-ARBA"/>
</dbReference>
<keyword evidence="2" id="KW-0479">Metal-binding</keyword>
<keyword evidence="4" id="KW-0408">Iron</keyword>
<sequence>MNRSPLRRFAPEKWSRQRPTYSGADPELIDAALDRSQKLPSGNWYAFAASRAVRSDRPLGTTVHGVEIVAWRDGAGDLCVGPGACPHLGAPLEIARVEDRELVCRWHGLRISAEGSPRWCPFPCHDDGVLVWVRLDAIGGEVPTDAPIIGIRPTDTTVHAVTRLTGICEPRDIVANRLDPWHGAWFHPYSFAQLEVTRTPPRHAIADDNDHFELAVTFRVTRSLGVPVEAKFWCPDPRTVVMRITAGEGAGSVVETHATPIGTGPDGRARTAVVEAVIARSERAGFRHTQRALPVLRPLIVRAANRLWRDDMAYAERRYQLRTRHR</sequence>
<reference evidence="8 9" key="1">
    <citation type="submission" date="2020-04" db="EMBL/GenBank/DDBJ databases">
        <title>MicrobeNet Type strains.</title>
        <authorList>
            <person name="Nicholson A.C."/>
        </authorList>
    </citation>
    <scope>NUCLEOTIDE SEQUENCE [LARGE SCALE GENOMIC DNA]</scope>
    <source>
        <strain evidence="8 9">JCM 12354</strain>
    </source>
</reference>
<protein>
    <submittedName>
        <fullName evidence="8">Rieske (2Fe-2S) protein</fullName>
    </submittedName>
</protein>
<keyword evidence="9" id="KW-1185">Reference proteome</keyword>
<evidence type="ECO:0000313" key="9">
    <source>
        <dbReference type="Proteomes" id="UP000565711"/>
    </source>
</evidence>
<feature type="region of interest" description="Disordered" evidence="6">
    <location>
        <begin position="1"/>
        <end position="21"/>
    </location>
</feature>
<evidence type="ECO:0000256" key="6">
    <source>
        <dbReference type="SAM" id="MobiDB-lite"/>
    </source>
</evidence>
<dbReference type="InterPro" id="IPR036922">
    <property type="entry name" value="Rieske_2Fe-2S_sf"/>
</dbReference>
<keyword evidence="3" id="KW-0560">Oxidoreductase</keyword>
<dbReference type="Pfam" id="PF00355">
    <property type="entry name" value="Rieske"/>
    <property type="match status" value="1"/>
</dbReference>
<accession>A0A846Y4R7</accession>
<gene>
    <name evidence="8" type="ORF">HGA08_18815</name>
</gene>
<dbReference type="GO" id="GO:0051537">
    <property type="term" value="F:2 iron, 2 sulfur cluster binding"/>
    <property type="evidence" value="ECO:0007669"/>
    <property type="project" value="UniProtKB-KW"/>
</dbReference>
<proteinExistence type="predicted"/>
<dbReference type="PANTHER" id="PTHR21266">
    <property type="entry name" value="IRON-SULFUR DOMAIN CONTAINING PROTEIN"/>
    <property type="match status" value="1"/>
</dbReference>
<dbReference type="InterPro" id="IPR045612">
    <property type="entry name" value="DUF5914"/>
</dbReference>
<evidence type="ECO:0000256" key="4">
    <source>
        <dbReference type="ARBA" id="ARBA00023004"/>
    </source>
</evidence>
<dbReference type="AlphaFoldDB" id="A0A846Y4R7"/>
<evidence type="ECO:0000256" key="2">
    <source>
        <dbReference type="ARBA" id="ARBA00022723"/>
    </source>
</evidence>